<dbReference type="Pfam" id="PF24572">
    <property type="entry name" value="RBD_RDR6"/>
    <property type="match status" value="1"/>
</dbReference>
<dbReference type="InterPro" id="IPR057297">
    <property type="entry name" value="RDR6-like_2nd"/>
</dbReference>
<keyword evidence="1" id="KW-0943">RNA-mediated gene silencing</keyword>
<evidence type="ECO:0000313" key="6">
    <source>
        <dbReference type="EMBL" id="CAK9134508.1"/>
    </source>
</evidence>
<feature type="domain" description="RDRP helical" evidence="5">
    <location>
        <begin position="287"/>
        <end position="371"/>
    </location>
</feature>
<feature type="domain" description="RNA-dependent RNA polymerase 6-like second" evidence="4">
    <location>
        <begin position="154"/>
        <end position="261"/>
    </location>
</feature>
<evidence type="ECO:0000259" key="5">
    <source>
        <dbReference type="Pfam" id="PF26252"/>
    </source>
</evidence>
<comment type="catalytic activity">
    <reaction evidence="1">
        <text>RNA(n) + a ribonucleoside 5'-triphosphate = RNA(n+1) + diphosphate</text>
        <dbReference type="Rhea" id="RHEA:21248"/>
        <dbReference type="Rhea" id="RHEA-COMP:14527"/>
        <dbReference type="Rhea" id="RHEA-COMP:17342"/>
        <dbReference type="ChEBI" id="CHEBI:33019"/>
        <dbReference type="ChEBI" id="CHEBI:61557"/>
        <dbReference type="ChEBI" id="CHEBI:140395"/>
        <dbReference type="EC" id="2.7.7.48"/>
    </reaction>
</comment>
<evidence type="ECO:0000259" key="2">
    <source>
        <dbReference type="Pfam" id="PF05183"/>
    </source>
</evidence>
<comment type="similarity">
    <text evidence="1">Belongs to the RdRP family.</text>
</comment>
<dbReference type="Pfam" id="PF24577">
    <property type="entry name" value="RDR6_2nd"/>
    <property type="match status" value="1"/>
</dbReference>
<proteinExistence type="inferred from homology"/>
<sequence>MGSEGSQKHMVVTQVSVGGFDNYVTAKMLCDYLEANIGAVWRCRLKTSSTPPNSYPNFVINPTNVLGTNDYKKVEPHAFVHFAMPDSSMLALDYAGRGELIFEEKPLKVSLGPETPYHMNQRRRTTIPFKISDVRVEIGILVSPDEFFVGWRAMQAVIRCNFKIEFLVRDIDEIKQDADMSSLIVLLQLASSPLIYYRTADDDIEESVPFDLLDDDDPWIRTTDFTPSGAIGRCNTYRISIRPRNGPNLEKAMDYLKEQRVQVSNYCPTQQLRIRDEPDFGIPMSDPFFCIPYKTDVSFKILFLVNAVMHKGIINQHQLSDSFFHLLRSQRDDVNVAALKHIYSHNCPLNDACRRLELVQEWLLKNPKLLERPRELNNVVKVRRLVITPTKAYCLPPEAELSNRVLRNYREVADRFLRVTFMDEGMQTLNKNAIDYYPAPILRDITSNFNSQKTKCSKE</sequence>
<evidence type="ECO:0000259" key="3">
    <source>
        <dbReference type="Pfam" id="PF24572"/>
    </source>
</evidence>
<feature type="domain" description="RDRP core" evidence="2">
    <location>
        <begin position="387"/>
        <end position="432"/>
    </location>
</feature>
<dbReference type="InterPro" id="IPR057298">
    <property type="entry name" value="RDR6-like_RBD"/>
</dbReference>
<gene>
    <name evidence="6" type="ORF">ILEXP_LOCUS1443</name>
</gene>
<reference evidence="6 7" key="1">
    <citation type="submission" date="2024-02" db="EMBL/GenBank/DDBJ databases">
        <authorList>
            <person name="Vignale AGUSTIN F."/>
            <person name="Sosa J E."/>
            <person name="Modenutti C."/>
        </authorList>
    </citation>
    <scope>NUCLEOTIDE SEQUENCE [LARGE SCALE GENOMIC DNA]</scope>
</reference>
<keyword evidence="1" id="KW-0808">Transferase</keyword>
<feature type="domain" description="RNA-dependent RNA polymerase 6-like RNA-binding" evidence="3">
    <location>
        <begin position="10"/>
        <end position="110"/>
    </location>
</feature>
<dbReference type="InterPro" id="IPR058751">
    <property type="entry name" value="RDRP_helical"/>
</dbReference>
<dbReference type="PANTHER" id="PTHR23079:SF18">
    <property type="entry name" value="RNA-DEPENDENT RNA POLYMERASE 6"/>
    <property type="match status" value="1"/>
</dbReference>
<protein>
    <recommendedName>
        <fullName evidence="1">RNA-dependent RNA polymerase</fullName>
        <ecNumber evidence="1">2.7.7.48</ecNumber>
    </recommendedName>
</protein>
<dbReference type="Pfam" id="PF05183">
    <property type="entry name" value="RdRP"/>
    <property type="match status" value="1"/>
</dbReference>
<dbReference type="AlphaFoldDB" id="A0ABC8QP82"/>
<dbReference type="Proteomes" id="UP001642360">
    <property type="component" value="Unassembled WGS sequence"/>
</dbReference>
<comment type="function">
    <text evidence="1">Probably involved in the RNA silencing pathway and required for the generation of small interfering RNAs (siRNAs).</text>
</comment>
<dbReference type="EMBL" id="CAUOFW020000459">
    <property type="protein sequence ID" value="CAK9134508.1"/>
    <property type="molecule type" value="Genomic_DNA"/>
</dbReference>
<keyword evidence="1" id="KW-0694">RNA-binding</keyword>
<keyword evidence="1" id="KW-0548">Nucleotidyltransferase</keyword>
<dbReference type="GO" id="GO:0031047">
    <property type="term" value="P:regulatory ncRNA-mediated gene silencing"/>
    <property type="evidence" value="ECO:0007669"/>
    <property type="project" value="UniProtKB-KW"/>
</dbReference>
<accession>A0ABC8QP82</accession>
<dbReference type="Pfam" id="PF26252">
    <property type="entry name" value="RdRP_helical"/>
    <property type="match status" value="1"/>
</dbReference>
<keyword evidence="7" id="KW-1185">Reference proteome</keyword>
<keyword evidence="1" id="KW-0696">RNA-directed RNA polymerase</keyword>
<dbReference type="InterPro" id="IPR007855">
    <property type="entry name" value="RDRP"/>
</dbReference>
<dbReference type="InterPro" id="IPR057596">
    <property type="entry name" value="RDRP_core"/>
</dbReference>
<evidence type="ECO:0000313" key="7">
    <source>
        <dbReference type="Proteomes" id="UP001642360"/>
    </source>
</evidence>
<dbReference type="GO" id="GO:0003723">
    <property type="term" value="F:RNA binding"/>
    <property type="evidence" value="ECO:0007669"/>
    <property type="project" value="UniProtKB-KW"/>
</dbReference>
<name>A0ABC8QP82_9AQUA</name>
<organism evidence="6 7">
    <name type="scientific">Ilex paraguariensis</name>
    <name type="common">yerba mate</name>
    <dbReference type="NCBI Taxonomy" id="185542"/>
    <lineage>
        <taxon>Eukaryota</taxon>
        <taxon>Viridiplantae</taxon>
        <taxon>Streptophyta</taxon>
        <taxon>Embryophyta</taxon>
        <taxon>Tracheophyta</taxon>
        <taxon>Spermatophyta</taxon>
        <taxon>Magnoliopsida</taxon>
        <taxon>eudicotyledons</taxon>
        <taxon>Gunneridae</taxon>
        <taxon>Pentapetalae</taxon>
        <taxon>asterids</taxon>
        <taxon>campanulids</taxon>
        <taxon>Aquifoliales</taxon>
        <taxon>Aquifoliaceae</taxon>
        <taxon>Ilex</taxon>
    </lineage>
</organism>
<evidence type="ECO:0000259" key="4">
    <source>
        <dbReference type="Pfam" id="PF24577"/>
    </source>
</evidence>
<dbReference type="GO" id="GO:0003968">
    <property type="term" value="F:RNA-directed RNA polymerase activity"/>
    <property type="evidence" value="ECO:0007669"/>
    <property type="project" value="UniProtKB-KW"/>
</dbReference>
<dbReference type="PANTHER" id="PTHR23079">
    <property type="entry name" value="RNA-DEPENDENT RNA POLYMERASE"/>
    <property type="match status" value="1"/>
</dbReference>
<dbReference type="EC" id="2.7.7.48" evidence="1"/>
<evidence type="ECO:0000256" key="1">
    <source>
        <dbReference type="RuleBase" id="RU363098"/>
    </source>
</evidence>
<comment type="caution">
    <text evidence="6">The sequence shown here is derived from an EMBL/GenBank/DDBJ whole genome shotgun (WGS) entry which is preliminary data.</text>
</comment>